<dbReference type="GO" id="GO:0006364">
    <property type="term" value="P:rRNA processing"/>
    <property type="evidence" value="ECO:0007669"/>
    <property type="project" value="UniProtKB-KW"/>
</dbReference>
<keyword evidence="10" id="KW-1185">Reference proteome</keyword>
<keyword evidence="6" id="KW-0863">Zinc-finger</keyword>
<dbReference type="SUPFAM" id="SSF57756">
    <property type="entry name" value="Retrovirus zinc finger-like domains"/>
    <property type="match status" value="1"/>
</dbReference>
<dbReference type="GO" id="GO:0004534">
    <property type="term" value="F:5'-3' RNA exonuclease activity"/>
    <property type="evidence" value="ECO:0007669"/>
    <property type="project" value="TreeGrafter"/>
</dbReference>
<feature type="domain" description="CCHC-type" evidence="8">
    <location>
        <begin position="266"/>
        <end position="279"/>
    </location>
</feature>
<organism evidence="10">
    <name type="scientific">Melampsora larici-populina (strain 98AG31 / pathotype 3-4-7)</name>
    <name type="common">Poplar leaf rust fungus</name>
    <dbReference type="NCBI Taxonomy" id="747676"/>
    <lineage>
        <taxon>Eukaryota</taxon>
        <taxon>Fungi</taxon>
        <taxon>Dikarya</taxon>
        <taxon>Basidiomycota</taxon>
        <taxon>Pucciniomycotina</taxon>
        <taxon>Pucciniomycetes</taxon>
        <taxon>Pucciniales</taxon>
        <taxon>Melampsoraceae</taxon>
        <taxon>Melampsora</taxon>
    </lineage>
</organism>
<comment type="function">
    <text evidence="4">Possesses 5'-&gt;3' exoribonuclease activity. Required for the processing of nuclear mRNA and rRNA precursors. May promote the termination of transcription by RNA polymerase II. Essential for vegetative cell growth and chromosome segregation.</text>
</comment>
<dbReference type="Proteomes" id="UP000001072">
    <property type="component" value="Unassembled WGS sequence"/>
</dbReference>
<dbReference type="GO" id="GO:0000956">
    <property type="term" value="P:nuclear-transcribed mRNA catabolic process"/>
    <property type="evidence" value="ECO:0007669"/>
    <property type="project" value="TreeGrafter"/>
</dbReference>
<dbReference type="GO" id="GO:0003723">
    <property type="term" value="F:RNA binding"/>
    <property type="evidence" value="ECO:0007669"/>
    <property type="project" value="TreeGrafter"/>
</dbReference>
<dbReference type="STRING" id="747676.F4S631"/>
<evidence type="ECO:0000256" key="1">
    <source>
        <dbReference type="ARBA" id="ARBA00022552"/>
    </source>
</evidence>
<evidence type="ECO:0000256" key="6">
    <source>
        <dbReference type="PROSITE-ProRule" id="PRU00047"/>
    </source>
</evidence>
<dbReference type="InterPro" id="IPR027073">
    <property type="entry name" value="5_3_exoribonuclease"/>
</dbReference>
<dbReference type="PANTHER" id="PTHR12341">
    <property type="entry name" value="5'-&gt;3' EXORIBONUCLEASE"/>
    <property type="match status" value="1"/>
</dbReference>
<evidence type="ECO:0000256" key="5">
    <source>
        <dbReference type="ARBA" id="ARBA00046943"/>
    </source>
</evidence>
<feature type="region of interest" description="Disordered" evidence="7">
    <location>
        <begin position="270"/>
        <end position="289"/>
    </location>
</feature>
<feature type="compositionally biased region" description="Acidic residues" evidence="7">
    <location>
        <begin position="365"/>
        <end position="374"/>
    </location>
</feature>
<dbReference type="eggNOG" id="KOG2044">
    <property type="taxonomic scope" value="Eukaryota"/>
</dbReference>
<dbReference type="VEuPathDB" id="FungiDB:MELLADRAFT_68240"/>
<proteinExistence type="predicted"/>
<dbReference type="PROSITE" id="PS50158">
    <property type="entry name" value="ZF_CCHC"/>
    <property type="match status" value="1"/>
</dbReference>
<keyword evidence="1" id="KW-0698">rRNA processing</keyword>
<feature type="region of interest" description="Disordered" evidence="7">
    <location>
        <begin position="365"/>
        <end position="406"/>
    </location>
</feature>
<dbReference type="InterPro" id="IPR004859">
    <property type="entry name" value="Xrn1_N"/>
</dbReference>
<evidence type="ECO:0000259" key="8">
    <source>
        <dbReference type="PROSITE" id="PS50158"/>
    </source>
</evidence>
<keyword evidence="6" id="KW-0862">Zinc</keyword>
<dbReference type="OrthoDB" id="372487at2759"/>
<protein>
    <recommendedName>
        <fullName evidence="8">CCHC-type domain-containing protein</fullName>
    </recommendedName>
</protein>
<dbReference type="Pfam" id="PF00098">
    <property type="entry name" value="zf-CCHC"/>
    <property type="match status" value="1"/>
</dbReference>
<keyword evidence="6" id="KW-0479">Metal-binding</keyword>
<dbReference type="InterPro" id="IPR001878">
    <property type="entry name" value="Znf_CCHC"/>
</dbReference>
<dbReference type="GO" id="GO:0008270">
    <property type="term" value="F:zinc ion binding"/>
    <property type="evidence" value="ECO:0007669"/>
    <property type="project" value="UniProtKB-KW"/>
</dbReference>
<keyword evidence="3" id="KW-0175">Coiled coil</keyword>
<dbReference type="InParanoid" id="F4S631"/>
<evidence type="ECO:0000256" key="7">
    <source>
        <dbReference type="SAM" id="MobiDB-lite"/>
    </source>
</evidence>
<dbReference type="GO" id="GO:0006397">
    <property type="term" value="P:mRNA processing"/>
    <property type="evidence" value="ECO:0007669"/>
    <property type="project" value="UniProtKB-KW"/>
</dbReference>
<evidence type="ECO:0000256" key="4">
    <source>
        <dbReference type="ARBA" id="ARBA00046137"/>
    </source>
</evidence>
<dbReference type="KEGG" id="mlr:MELLADRAFT_68240"/>
<reference evidence="10" key="1">
    <citation type="journal article" date="2011" name="Proc. Natl. Acad. Sci. U.S.A.">
        <title>Obligate biotrophy features unraveled by the genomic analysis of rust fungi.</title>
        <authorList>
            <person name="Duplessis S."/>
            <person name="Cuomo C.A."/>
            <person name="Lin Y.-C."/>
            <person name="Aerts A."/>
            <person name="Tisserant E."/>
            <person name="Veneault-Fourrey C."/>
            <person name="Joly D.L."/>
            <person name="Hacquard S."/>
            <person name="Amselem J."/>
            <person name="Cantarel B.L."/>
            <person name="Chiu R."/>
            <person name="Coutinho P.M."/>
            <person name="Feau N."/>
            <person name="Field M."/>
            <person name="Frey P."/>
            <person name="Gelhaye E."/>
            <person name="Goldberg J."/>
            <person name="Grabherr M.G."/>
            <person name="Kodira C.D."/>
            <person name="Kohler A."/>
            <person name="Kuees U."/>
            <person name="Lindquist E.A."/>
            <person name="Lucas S.M."/>
            <person name="Mago R."/>
            <person name="Mauceli E."/>
            <person name="Morin E."/>
            <person name="Murat C."/>
            <person name="Pangilinan J.L."/>
            <person name="Park R."/>
            <person name="Pearson M."/>
            <person name="Quesneville H."/>
            <person name="Rouhier N."/>
            <person name="Sakthikumar S."/>
            <person name="Salamov A.A."/>
            <person name="Schmutz J."/>
            <person name="Selles B."/>
            <person name="Shapiro H."/>
            <person name="Tanguay P."/>
            <person name="Tuskan G.A."/>
            <person name="Henrissat B."/>
            <person name="Van de Peer Y."/>
            <person name="Rouze P."/>
            <person name="Ellis J.G."/>
            <person name="Dodds P.N."/>
            <person name="Schein J.E."/>
            <person name="Zhong S."/>
            <person name="Hamelin R.C."/>
            <person name="Grigoriev I.V."/>
            <person name="Szabo L.J."/>
            <person name="Martin F."/>
        </authorList>
    </citation>
    <scope>NUCLEOTIDE SEQUENCE [LARGE SCALE GENOMIC DNA]</scope>
    <source>
        <strain evidence="10">98AG31 / pathotype 3-4-7</strain>
    </source>
</reference>
<dbReference type="EMBL" id="GL883153">
    <property type="protein sequence ID" value="EGF99864.1"/>
    <property type="molecule type" value="Genomic_DNA"/>
</dbReference>
<evidence type="ECO:0000256" key="2">
    <source>
        <dbReference type="ARBA" id="ARBA00022664"/>
    </source>
</evidence>
<dbReference type="GO" id="GO:0005634">
    <property type="term" value="C:nucleus"/>
    <property type="evidence" value="ECO:0007669"/>
    <property type="project" value="TreeGrafter"/>
</dbReference>
<feature type="region of interest" description="Disordered" evidence="7">
    <location>
        <begin position="321"/>
        <end position="349"/>
    </location>
</feature>
<dbReference type="InterPro" id="IPR036875">
    <property type="entry name" value="Znf_CCHC_sf"/>
</dbReference>
<keyword evidence="2" id="KW-0507">mRNA processing</keyword>
<dbReference type="RefSeq" id="XP_007416814.1">
    <property type="nucleotide sequence ID" value="XM_007416752.1"/>
</dbReference>
<sequence>MGVPALFRWLSKKYPKIVEQVIEDVPIRTEVEGGYEETPLDMSKRNPNGVEFDMNGIVHPCTHPEGKKPPETEEEMMIEVFKYTERVVNMVRPRKLLMIAIDGVAPRAKMNQQRSRRFRAAQEAQTKEEAKLAAIEEWKTMGKELSEEFKSDKKAWDSNAITPGTPFMTLLTESLRYWIVHKMNTDPGWKQIQVILSDASVPGEGEHKIMDFIRRQRTHSSYDPNTSHVIYGLDADLIMLSLATHEPHFKVLREDVFADQKKGRGCYTCGQPGHHSSQCQGKPKEKADEFDIKQKPNAYAEEDPDADVDIDEDLIQNAEQNPMDPEAAPTDADLTSPVHRSKRKADSLEDEDSVLISGIIPEEVVLSEDDDDDAGNISVALPSGPSKPPTLKMLGNNMVEQDDTVK</sequence>
<dbReference type="Gene3D" id="3.40.50.12390">
    <property type="match status" value="2"/>
</dbReference>
<dbReference type="PANTHER" id="PTHR12341:SF41">
    <property type="entry name" value="5'-3' EXORIBONUCLEASE 2"/>
    <property type="match status" value="1"/>
</dbReference>
<comment type="subunit">
    <text evidence="5">Interacts with RAI1; the interaction is direct, stabilizes RAT1 protein structure and may stimulate its exoribonuclease activity. The interaction also stimulates RAI1 pyrophosphohydrolase activity, probably by recruiting it to mRNA substrates.</text>
</comment>
<dbReference type="AlphaFoldDB" id="F4S631"/>
<name>F4S631_MELLP</name>
<dbReference type="Pfam" id="PF03159">
    <property type="entry name" value="XRN_N"/>
    <property type="match status" value="1"/>
</dbReference>
<evidence type="ECO:0000256" key="3">
    <source>
        <dbReference type="ARBA" id="ARBA00023054"/>
    </source>
</evidence>
<dbReference type="CDD" id="cd18673">
    <property type="entry name" value="PIN_XRN1-2-like"/>
    <property type="match status" value="1"/>
</dbReference>
<gene>
    <name evidence="9" type="ORF">MELLADRAFT_68240</name>
</gene>
<accession>F4S631</accession>
<evidence type="ECO:0000313" key="10">
    <source>
        <dbReference type="Proteomes" id="UP000001072"/>
    </source>
</evidence>
<evidence type="ECO:0000313" key="9">
    <source>
        <dbReference type="EMBL" id="EGF99864.1"/>
    </source>
</evidence>
<dbReference type="HOGENOM" id="CLU_006038_4_2_1"/>
<dbReference type="GeneID" id="18930998"/>